<evidence type="ECO:0000256" key="2">
    <source>
        <dbReference type="ARBA" id="ARBA00023125"/>
    </source>
</evidence>
<dbReference type="SMART" id="SM00448">
    <property type="entry name" value="REC"/>
    <property type="match status" value="1"/>
</dbReference>
<dbReference type="CDD" id="cd17574">
    <property type="entry name" value="REC_OmpR"/>
    <property type="match status" value="1"/>
</dbReference>
<keyword evidence="9" id="KW-1185">Reference proteome</keyword>
<dbReference type="PANTHER" id="PTHR48111">
    <property type="entry name" value="REGULATOR OF RPOS"/>
    <property type="match status" value="1"/>
</dbReference>
<feature type="domain" description="OmpR/PhoB-type" evidence="7">
    <location>
        <begin position="115"/>
        <end position="215"/>
    </location>
</feature>
<accession>A0A418X0H8</accession>
<keyword evidence="2 5" id="KW-0238">DNA-binding</keyword>
<dbReference type="CDD" id="cd00383">
    <property type="entry name" value="trans_reg_C"/>
    <property type="match status" value="1"/>
</dbReference>
<dbReference type="Pfam" id="PF00486">
    <property type="entry name" value="Trans_reg_C"/>
    <property type="match status" value="1"/>
</dbReference>
<dbReference type="Gene3D" id="3.40.50.2300">
    <property type="match status" value="1"/>
</dbReference>
<evidence type="ECO:0000256" key="3">
    <source>
        <dbReference type="ARBA" id="ARBA00023163"/>
    </source>
</evidence>
<dbReference type="RefSeq" id="WP_119738174.1">
    <property type="nucleotide sequence ID" value="NZ_QYUN01000002.1"/>
</dbReference>
<dbReference type="PANTHER" id="PTHR48111:SF67">
    <property type="entry name" value="TRANSCRIPTIONAL REGULATORY PROTEIN TCTD"/>
    <property type="match status" value="1"/>
</dbReference>
<dbReference type="InterPro" id="IPR039420">
    <property type="entry name" value="WalR-like"/>
</dbReference>
<keyword evidence="1" id="KW-0805">Transcription regulation</keyword>
<organism evidence="8 9">
    <name type="scientific">Noviherbaspirillum cavernae</name>
    <dbReference type="NCBI Taxonomy" id="2320862"/>
    <lineage>
        <taxon>Bacteria</taxon>
        <taxon>Pseudomonadati</taxon>
        <taxon>Pseudomonadota</taxon>
        <taxon>Betaproteobacteria</taxon>
        <taxon>Burkholderiales</taxon>
        <taxon>Oxalobacteraceae</taxon>
        <taxon>Noviherbaspirillum</taxon>
    </lineage>
</organism>
<dbReference type="OrthoDB" id="9802426at2"/>
<dbReference type="SUPFAM" id="SSF46894">
    <property type="entry name" value="C-terminal effector domain of the bipartite response regulators"/>
    <property type="match status" value="1"/>
</dbReference>
<dbReference type="GO" id="GO:0000976">
    <property type="term" value="F:transcription cis-regulatory region binding"/>
    <property type="evidence" value="ECO:0007669"/>
    <property type="project" value="TreeGrafter"/>
</dbReference>
<dbReference type="GO" id="GO:0005829">
    <property type="term" value="C:cytosol"/>
    <property type="evidence" value="ECO:0007669"/>
    <property type="project" value="TreeGrafter"/>
</dbReference>
<keyword evidence="4" id="KW-0597">Phosphoprotein</keyword>
<feature type="modified residue" description="4-aspartylphosphate" evidence="4">
    <location>
        <position position="50"/>
    </location>
</feature>
<evidence type="ECO:0000256" key="5">
    <source>
        <dbReference type="PROSITE-ProRule" id="PRU01091"/>
    </source>
</evidence>
<gene>
    <name evidence="8" type="ORF">D3870_08190</name>
</gene>
<dbReference type="InterPro" id="IPR036388">
    <property type="entry name" value="WH-like_DNA-bd_sf"/>
</dbReference>
<name>A0A418X0H8_9BURK</name>
<dbReference type="Gene3D" id="1.10.10.10">
    <property type="entry name" value="Winged helix-like DNA-binding domain superfamily/Winged helix DNA-binding domain"/>
    <property type="match status" value="1"/>
</dbReference>
<comment type="caution">
    <text evidence="8">The sequence shown here is derived from an EMBL/GenBank/DDBJ whole genome shotgun (WGS) entry which is preliminary data.</text>
</comment>
<evidence type="ECO:0000256" key="1">
    <source>
        <dbReference type="ARBA" id="ARBA00023015"/>
    </source>
</evidence>
<dbReference type="InterPro" id="IPR001789">
    <property type="entry name" value="Sig_transdc_resp-reg_receiver"/>
</dbReference>
<dbReference type="SUPFAM" id="SSF52172">
    <property type="entry name" value="CheY-like"/>
    <property type="match status" value="1"/>
</dbReference>
<dbReference type="GO" id="GO:0006355">
    <property type="term" value="P:regulation of DNA-templated transcription"/>
    <property type="evidence" value="ECO:0007669"/>
    <property type="project" value="InterPro"/>
</dbReference>
<feature type="domain" description="Response regulatory" evidence="6">
    <location>
        <begin position="3"/>
        <end position="115"/>
    </location>
</feature>
<dbReference type="GO" id="GO:0032993">
    <property type="term" value="C:protein-DNA complex"/>
    <property type="evidence" value="ECO:0007669"/>
    <property type="project" value="TreeGrafter"/>
</dbReference>
<evidence type="ECO:0000259" key="7">
    <source>
        <dbReference type="PROSITE" id="PS51755"/>
    </source>
</evidence>
<dbReference type="PROSITE" id="PS50110">
    <property type="entry name" value="RESPONSE_REGULATORY"/>
    <property type="match status" value="1"/>
</dbReference>
<evidence type="ECO:0000313" key="9">
    <source>
        <dbReference type="Proteomes" id="UP000285190"/>
    </source>
</evidence>
<keyword evidence="3" id="KW-0804">Transcription</keyword>
<dbReference type="Pfam" id="PF00072">
    <property type="entry name" value="Response_reg"/>
    <property type="match status" value="1"/>
</dbReference>
<sequence length="220" mass="24548">MAKVLLLEDEVALREEVADFLRSEGHQVQEAGSVAEFTPLIDHAEIAIIDVGLPDGDGFAVAESLSKTHPHIGAIMLTARGSINDKINGLRKGADHYLIKPIRLNELSAYVSAIARRIVSDTWRLNMLERSLCAPGGHEETMSALEMTLLELLARNAGKVVSRPDIARAFGTDWLDYDDRHLDQLVSRLRRRWQNRTGEKLPLRTEHGQGYSFCVDIEVL</sequence>
<evidence type="ECO:0000259" key="6">
    <source>
        <dbReference type="PROSITE" id="PS50110"/>
    </source>
</evidence>
<evidence type="ECO:0000313" key="8">
    <source>
        <dbReference type="EMBL" id="RJG05998.1"/>
    </source>
</evidence>
<dbReference type="PROSITE" id="PS51755">
    <property type="entry name" value="OMPR_PHOB"/>
    <property type="match status" value="1"/>
</dbReference>
<dbReference type="Proteomes" id="UP000285190">
    <property type="component" value="Unassembled WGS sequence"/>
</dbReference>
<evidence type="ECO:0000256" key="4">
    <source>
        <dbReference type="PROSITE-ProRule" id="PRU00169"/>
    </source>
</evidence>
<dbReference type="EMBL" id="QYUN01000002">
    <property type="protein sequence ID" value="RJG05998.1"/>
    <property type="molecule type" value="Genomic_DNA"/>
</dbReference>
<dbReference type="SMART" id="SM00862">
    <property type="entry name" value="Trans_reg_C"/>
    <property type="match status" value="1"/>
</dbReference>
<reference evidence="8 9" key="1">
    <citation type="submission" date="2018-09" db="EMBL/GenBank/DDBJ databases">
        <authorList>
            <person name="Zhu H."/>
        </authorList>
    </citation>
    <scope>NUCLEOTIDE SEQUENCE [LARGE SCALE GENOMIC DNA]</scope>
    <source>
        <strain evidence="8 9">K2R10-39</strain>
    </source>
</reference>
<dbReference type="AlphaFoldDB" id="A0A418X0H8"/>
<dbReference type="InterPro" id="IPR001867">
    <property type="entry name" value="OmpR/PhoB-type_DNA-bd"/>
</dbReference>
<dbReference type="InterPro" id="IPR016032">
    <property type="entry name" value="Sig_transdc_resp-reg_C-effctor"/>
</dbReference>
<dbReference type="GO" id="GO:0000156">
    <property type="term" value="F:phosphorelay response regulator activity"/>
    <property type="evidence" value="ECO:0007669"/>
    <property type="project" value="TreeGrafter"/>
</dbReference>
<feature type="DNA-binding region" description="OmpR/PhoB-type" evidence="5">
    <location>
        <begin position="115"/>
        <end position="215"/>
    </location>
</feature>
<protein>
    <submittedName>
        <fullName evidence="8">DNA-binding response regulator</fullName>
    </submittedName>
</protein>
<dbReference type="InterPro" id="IPR011006">
    <property type="entry name" value="CheY-like_superfamily"/>
</dbReference>
<proteinExistence type="predicted"/>